<dbReference type="InterPro" id="IPR002937">
    <property type="entry name" value="Amino_oxidase"/>
</dbReference>
<feature type="domain" description="Amine oxidase" evidence="1">
    <location>
        <begin position="13"/>
        <end position="105"/>
    </location>
</feature>
<dbReference type="Gene3D" id="3.50.50.60">
    <property type="entry name" value="FAD/NAD(P)-binding domain"/>
    <property type="match status" value="1"/>
</dbReference>
<accession>Q5BBV8</accession>
<evidence type="ECO:0000313" key="3">
    <source>
        <dbReference type="Proteomes" id="UP000000560"/>
    </source>
</evidence>
<dbReference type="eggNOG" id="ENOG502QSMW">
    <property type="taxonomic scope" value="Eukaryota"/>
</dbReference>
<dbReference type="InterPro" id="IPR036188">
    <property type="entry name" value="FAD/NAD-bd_sf"/>
</dbReference>
<keyword evidence="3" id="KW-1185">Reference proteome</keyword>
<dbReference type="AlphaFoldDB" id="Q5BBV8"/>
<proteinExistence type="predicted"/>
<dbReference type="GeneID" id="2875101"/>
<dbReference type="OrthoDB" id="5977668at2759"/>
<dbReference type="Pfam" id="PF01593">
    <property type="entry name" value="Amino_oxidase"/>
    <property type="match status" value="1"/>
</dbReference>
<dbReference type="InParanoid" id="Q5BBV8"/>
<dbReference type="Gene3D" id="3.90.660.20">
    <property type="entry name" value="Protoporphyrinogen oxidase, mitochondrial, domain 2"/>
    <property type="match status" value="1"/>
</dbReference>
<dbReference type="STRING" id="227321.Q5BBV8"/>
<dbReference type="RefSeq" id="XP_659576.1">
    <property type="nucleotide sequence ID" value="XM_654484.2"/>
</dbReference>
<reference evidence="3" key="2">
    <citation type="journal article" date="2009" name="Fungal Genet. Biol.">
        <title>The 2008 update of the Aspergillus nidulans genome annotation: a community effort.</title>
        <authorList>
            <person name="Wortman J.R."/>
            <person name="Gilsenan J.M."/>
            <person name="Joardar V."/>
            <person name="Deegan J."/>
            <person name="Clutterbuck J."/>
            <person name="Andersen M.R."/>
            <person name="Archer D."/>
            <person name="Bencina M."/>
            <person name="Braus G."/>
            <person name="Coutinho P."/>
            <person name="von Dohren H."/>
            <person name="Doonan J."/>
            <person name="Driessen A.J."/>
            <person name="Durek P."/>
            <person name="Espeso E."/>
            <person name="Fekete E."/>
            <person name="Flipphi M."/>
            <person name="Estrada C.G."/>
            <person name="Geysens S."/>
            <person name="Goldman G."/>
            <person name="de Groot P.W."/>
            <person name="Hansen K."/>
            <person name="Harris S.D."/>
            <person name="Heinekamp T."/>
            <person name="Helmstaedt K."/>
            <person name="Henrissat B."/>
            <person name="Hofmann G."/>
            <person name="Homan T."/>
            <person name="Horio T."/>
            <person name="Horiuchi H."/>
            <person name="James S."/>
            <person name="Jones M."/>
            <person name="Karaffa L."/>
            <person name="Karanyi Z."/>
            <person name="Kato M."/>
            <person name="Keller N."/>
            <person name="Kelly D.E."/>
            <person name="Kiel J.A."/>
            <person name="Kim J.M."/>
            <person name="van der Klei I.J."/>
            <person name="Klis F.M."/>
            <person name="Kovalchuk A."/>
            <person name="Krasevec N."/>
            <person name="Kubicek C.P."/>
            <person name="Liu B."/>
            <person name="Maccabe A."/>
            <person name="Meyer V."/>
            <person name="Mirabito P."/>
            <person name="Miskei M."/>
            <person name="Mos M."/>
            <person name="Mullins J."/>
            <person name="Nelson D.R."/>
            <person name="Nielsen J."/>
            <person name="Oakley B.R."/>
            <person name="Osmani S.A."/>
            <person name="Pakula T."/>
            <person name="Paszewski A."/>
            <person name="Paulsen I."/>
            <person name="Pilsyk S."/>
            <person name="Pocsi I."/>
            <person name="Punt P.J."/>
            <person name="Ram A.F."/>
            <person name="Ren Q."/>
            <person name="Robellet X."/>
            <person name="Robson G."/>
            <person name="Seiboth B."/>
            <person name="van Solingen P."/>
            <person name="Specht T."/>
            <person name="Sun J."/>
            <person name="Taheri-Talesh N."/>
            <person name="Takeshita N."/>
            <person name="Ussery D."/>
            <person name="vanKuyk P.A."/>
            <person name="Visser H."/>
            <person name="van de Vondervoort P.J."/>
            <person name="de Vries R.P."/>
            <person name="Walton J."/>
            <person name="Xiang X."/>
            <person name="Xiong Y."/>
            <person name="Zeng A.P."/>
            <person name="Brandt B.W."/>
            <person name="Cornell M.J."/>
            <person name="van den Hondel C.A."/>
            <person name="Visser J."/>
            <person name="Oliver S.G."/>
            <person name="Turner G."/>
        </authorList>
    </citation>
    <scope>GENOME REANNOTATION</scope>
    <source>
        <strain evidence="3">FGSC A4 / ATCC 38163 / CBS 112.46 / NRRL 194 / M139</strain>
    </source>
</reference>
<gene>
    <name evidence="2" type="ORF">ANIA_01972</name>
</gene>
<organism evidence="2 3">
    <name type="scientific">Emericella nidulans (strain FGSC A4 / ATCC 38163 / CBS 112.46 / NRRL 194 / M139)</name>
    <name type="common">Aspergillus nidulans</name>
    <dbReference type="NCBI Taxonomy" id="227321"/>
    <lineage>
        <taxon>Eukaryota</taxon>
        <taxon>Fungi</taxon>
        <taxon>Dikarya</taxon>
        <taxon>Ascomycota</taxon>
        <taxon>Pezizomycotina</taxon>
        <taxon>Eurotiomycetes</taxon>
        <taxon>Eurotiomycetidae</taxon>
        <taxon>Eurotiales</taxon>
        <taxon>Aspergillaceae</taxon>
        <taxon>Aspergillus</taxon>
        <taxon>Aspergillus subgen. Nidulantes</taxon>
    </lineage>
</organism>
<evidence type="ECO:0000313" key="2">
    <source>
        <dbReference type="EMBL" id="CBF85921.1"/>
    </source>
</evidence>
<name>Q5BBV8_EMENI</name>
<dbReference type="SUPFAM" id="SSF51905">
    <property type="entry name" value="FAD/NAD(P)-binding domain"/>
    <property type="match status" value="1"/>
</dbReference>
<dbReference type="OMA" id="ANEDTWF"/>
<reference evidence="3" key="1">
    <citation type="journal article" date="2005" name="Nature">
        <title>Sequencing of Aspergillus nidulans and comparative analysis with A. fumigatus and A. oryzae.</title>
        <authorList>
            <person name="Galagan J.E."/>
            <person name="Calvo S.E."/>
            <person name="Cuomo C."/>
            <person name="Ma L.J."/>
            <person name="Wortman J.R."/>
            <person name="Batzoglou S."/>
            <person name="Lee S.I."/>
            <person name="Basturkmen M."/>
            <person name="Spevak C.C."/>
            <person name="Clutterbuck J."/>
            <person name="Kapitonov V."/>
            <person name="Jurka J."/>
            <person name="Scazzocchio C."/>
            <person name="Farman M."/>
            <person name="Butler J."/>
            <person name="Purcell S."/>
            <person name="Harris S."/>
            <person name="Braus G.H."/>
            <person name="Draht O."/>
            <person name="Busch S."/>
            <person name="D'Enfert C."/>
            <person name="Bouchier C."/>
            <person name="Goldman G.H."/>
            <person name="Bell-Pedersen D."/>
            <person name="Griffiths-Jones S."/>
            <person name="Doonan J.H."/>
            <person name="Yu J."/>
            <person name="Vienken K."/>
            <person name="Pain A."/>
            <person name="Freitag M."/>
            <person name="Selker E.U."/>
            <person name="Archer D.B."/>
            <person name="Penalva M.A."/>
            <person name="Oakley B.R."/>
            <person name="Momany M."/>
            <person name="Tanaka T."/>
            <person name="Kumagai T."/>
            <person name="Asai K."/>
            <person name="Machida M."/>
            <person name="Nierman W.C."/>
            <person name="Denning D.W."/>
            <person name="Caddick M."/>
            <person name="Hynes M."/>
            <person name="Paoletti M."/>
            <person name="Fischer R."/>
            <person name="Miller B."/>
            <person name="Dyer P."/>
            <person name="Sachs M.S."/>
            <person name="Osmani S.A."/>
            <person name="Birren B.W."/>
        </authorList>
    </citation>
    <scope>NUCLEOTIDE SEQUENCE [LARGE SCALE GENOMIC DNA]</scope>
    <source>
        <strain evidence="3">FGSC A4 / ATCC 38163 / CBS 112.46 / NRRL 194 / M139</strain>
    </source>
</reference>
<dbReference type="GO" id="GO:0016491">
    <property type="term" value="F:oxidoreductase activity"/>
    <property type="evidence" value="ECO:0007669"/>
    <property type="project" value="InterPro"/>
</dbReference>
<dbReference type="HOGENOM" id="CLU_028123_2_0_1"/>
<dbReference type="EMBL" id="BN001307">
    <property type="protein sequence ID" value="CBF85921.1"/>
    <property type="molecule type" value="Genomic_DNA"/>
</dbReference>
<protein>
    <recommendedName>
        <fullName evidence="1">Amine oxidase domain-containing protein</fullName>
    </recommendedName>
</protein>
<sequence length="304" mass="34082">MCENMPKWKRINPGVRYLVDAIAKDFPPERLHLQTKVNEIARRSKSQYDLLTSDGKHSRFDHVILTVDGPEILRLLCSTVTEEESHVLQSLAVTTNIAVLHSDFPATANHVAPDYEFIKASSNYRRRDLVPPKFCSRYDVNVLQNIPASRFGEVFITFNSLSPPHPSLVQGVWEFTEPEPSADSLGAQSRLALIQNTRGLSYGFCWTGRGLLEDSITSGLRIAVEDLGATVPFDVTFHPHPLDSPEFSYKRSGLRYNLVRTALEAVRTVVLVLEIALLLLGRIETPVLKTRTPLDRASRISGTF</sequence>
<dbReference type="KEGG" id="ani:ANIA_01972"/>
<dbReference type="Proteomes" id="UP000000560">
    <property type="component" value="Chromosome VII"/>
</dbReference>
<evidence type="ECO:0000259" key="1">
    <source>
        <dbReference type="Pfam" id="PF01593"/>
    </source>
</evidence>
<accession>C8VL44</accession>